<dbReference type="EMBL" id="APVH01000049">
    <property type="protein sequence ID" value="EPX76458.1"/>
    <property type="molecule type" value="Genomic_DNA"/>
</dbReference>
<evidence type="ECO:0000313" key="2">
    <source>
        <dbReference type="Proteomes" id="UP000015347"/>
    </source>
</evidence>
<dbReference type="AlphaFoldDB" id="S9QA04"/>
<sequence>MKEDTRWNPATDDPYSWNRPVEVDIEPLTTPHDLWSYFDEIAPDPESARFAWAEVLASIDVPLPANGPVAALMIVSIPDATHDHLGLGVEDVIAKLSNWAQVWSTGGLRWVTHCEDGPVIRYEFLLMPIEEIDHADGTTTREIVVESSIQICRRESVLCPIDGADLTSQCCCEVLAA</sequence>
<proteinExistence type="predicted"/>
<dbReference type="RefSeq" id="WP_020041054.1">
    <property type="nucleotide sequence ID" value="NZ_KE557283.1"/>
</dbReference>
<name>S9QA04_9RHOB</name>
<gene>
    <name evidence="1" type="ORF">Salmuc_00344</name>
</gene>
<accession>S9QA04</accession>
<dbReference type="HOGENOM" id="CLU_1516879_0_0_5"/>
<reference evidence="2" key="1">
    <citation type="journal article" date="2014" name="Stand. Genomic Sci.">
        <title>Genome sequence of the exopolysaccharide-producing Salipiger mucosus type strain (DSM 16094(T)), a moderately halophilic member of the Roseobacter clade.</title>
        <authorList>
            <person name="Riedel T."/>
            <person name="Spring S."/>
            <person name="Fiebig A."/>
            <person name="Petersen J."/>
            <person name="Kyrpides N.C."/>
            <person name="Goker M."/>
            <person name="Klenk H.P."/>
        </authorList>
    </citation>
    <scope>NUCLEOTIDE SEQUENCE [LARGE SCALE GENOMIC DNA]</scope>
    <source>
        <strain evidence="2">DSM 16094</strain>
    </source>
</reference>
<comment type="caution">
    <text evidence="1">The sequence shown here is derived from an EMBL/GenBank/DDBJ whole genome shotgun (WGS) entry which is preliminary data.</text>
</comment>
<protein>
    <submittedName>
        <fullName evidence="1">Uncharacterized protein</fullName>
    </submittedName>
</protein>
<evidence type="ECO:0000313" key="1">
    <source>
        <dbReference type="EMBL" id="EPX76458.1"/>
    </source>
</evidence>
<keyword evidence="2" id="KW-1185">Reference proteome</keyword>
<organism evidence="1 2">
    <name type="scientific">Salipiger mucosus DSM 16094</name>
    <dbReference type="NCBI Taxonomy" id="1123237"/>
    <lineage>
        <taxon>Bacteria</taxon>
        <taxon>Pseudomonadati</taxon>
        <taxon>Pseudomonadota</taxon>
        <taxon>Alphaproteobacteria</taxon>
        <taxon>Rhodobacterales</taxon>
        <taxon>Roseobacteraceae</taxon>
        <taxon>Salipiger</taxon>
    </lineage>
</organism>
<dbReference type="Proteomes" id="UP000015347">
    <property type="component" value="Unassembled WGS sequence"/>
</dbReference>